<feature type="region of interest" description="Disordered" evidence="1">
    <location>
        <begin position="1"/>
        <end position="36"/>
    </location>
</feature>
<evidence type="ECO:0000256" key="1">
    <source>
        <dbReference type="SAM" id="MobiDB-lite"/>
    </source>
</evidence>
<accession>A0A3N0YUD0</accession>
<dbReference type="EMBL" id="RJVU01026436">
    <property type="protein sequence ID" value="ROL49805.1"/>
    <property type="molecule type" value="Genomic_DNA"/>
</dbReference>
<dbReference type="AlphaFoldDB" id="A0A3N0YUD0"/>
<feature type="region of interest" description="Disordered" evidence="1">
    <location>
        <begin position="104"/>
        <end position="146"/>
    </location>
</feature>
<reference evidence="2 3" key="1">
    <citation type="submission" date="2018-10" db="EMBL/GenBank/DDBJ databases">
        <title>Genome assembly for a Yunnan-Guizhou Plateau 3E fish, Anabarilius grahami (Regan), and its evolutionary and genetic applications.</title>
        <authorList>
            <person name="Jiang W."/>
        </authorList>
    </citation>
    <scope>NUCLEOTIDE SEQUENCE [LARGE SCALE GENOMIC DNA]</scope>
    <source>
        <strain evidence="2">AG-KIZ</strain>
        <tissue evidence="2">Muscle</tissue>
    </source>
</reference>
<sequence length="172" mass="19324">MRTFAEHALKRAPQQTSSRQSKRHYITKVQAHRKTGIQRELRSMETVKNNNEGELERSTGTTVTSYRGITWASEDRGGGCATDDLGETVGKVELKGWRAEVQRKARKSVAQPGRCPTKVEPVGRGSMAEQSRGRSRVEPWEGGAKLESTARQAELELQAWRSEVEHRSRHLG</sequence>
<evidence type="ECO:0000313" key="3">
    <source>
        <dbReference type="Proteomes" id="UP000281406"/>
    </source>
</evidence>
<name>A0A3N0YUD0_ANAGA</name>
<organism evidence="2 3">
    <name type="scientific">Anabarilius grahami</name>
    <name type="common">Kanglang fish</name>
    <name type="synonym">Barilius grahami</name>
    <dbReference type="NCBI Taxonomy" id="495550"/>
    <lineage>
        <taxon>Eukaryota</taxon>
        <taxon>Metazoa</taxon>
        <taxon>Chordata</taxon>
        <taxon>Craniata</taxon>
        <taxon>Vertebrata</taxon>
        <taxon>Euteleostomi</taxon>
        <taxon>Actinopterygii</taxon>
        <taxon>Neopterygii</taxon>
        <taxon>Teleostei</taxon>
        <taxon>Ostariophysi</taxon>
        <taxon>Cypriniformes</taxon>
        <taxon>Xenocyprididae</taxon>
        <taxon>Xenocypridinae</taxon>
        <taxon>Xenocypridinae incertae sedis</taxon>
        <taxon>Anabarilius</taxon>
    </lineage>
</organism>
<proteinExistence type="predicted"/>
<evidence type="ECO:0000313" key="2">
    <source>
        <dbReference type="EMBL" id="ROL49805.1"/>
    </source>
</evidence>
<comment type="caution">
    <text evidence="2">The sequence shown here is derived from an EMBL/GenBank/DDBJ whole genome shotgun (WGS) entry which is preliminary data.</text>
</comment>
<gene>
    <name evidence="2" type="ORF">DPX16_13470</name>
</gene>
<keyword evidence="3" id="KW-1185">Reference proteome</keyword>
<feature type="compositionally biased region" description="Basic residues" evidence="1">
    <location>
        <begin position="20"/>
        <end position="36"/>
    </location>
</feature>
<dbReference type="Proteomes" id="UP000281406">
    <property type="component" value="Unassembled WGS sequence"/>
</dbReference>
<protein>
    <submittedName>
        <fullName evidence="2">Uncharacterized protein</fullName>
    </submittedName>
</protein>